<keyword evidence="2" id="KW-1185">Reference proteome</keyword>
<name>A0A1A9UP01_GLOAU</name>
<evidence type="ECO:0000313" key="1">
    <source>
        <dbReference type="EnsemblMetazoa" id="GAUT010776-PA"/>
    </source>
</evidence>
<reference evidence="1" key="1">
    <citation type="submission" date="2020-05" db="UniProtKB">
        <authorList>
            <consortium name="EnsemblMetazoa"/>
        </authorList>
    </citation>
    <scope>IDENTIFICATION</scope>
    <source>
        <strain evidence="1">TTRI</strain>
    </source>
</reference>
<accession>A0A1A9UP01</accession>
<dbReference type="VEuPathDB" id="VectorBase:GAUT010776"/>
<organism evidence="1 2">
    <name type="scientific">Glossina austeni</name>
    <name type="common">Savannah tsetse fly</name>
    <dbReference type="NCBI Taxonomy" id="7395"/>
    <lineage>
        <taxon>Eukaryota</taxon>
        <taxon>Metazoa</taxon>
        <taxon>Ecdysozoa</taxon>
        <taxon>Arthropoda</taxon>
        <taxon>Hexapoda</taxon>
        <taxon>Insecta</taxon>
        <taxon>Pterygota</taxon>
        <taxon>Neoptera</taxon>
        <taxon>Endopterygota</taxon>
        <taxon>Diptera</taxon>
        <taxon>Brachycera</taxon>
        <taxon>Muscomorpha</taxon>
        <taxon>Hippoboscoidea</taxon>
        <taxon>Glossinidae</taxon>
        <taxon>Glossina</taxon>
    </lineage>
</organism>
<dbReference type="Proteomes" id="UP000078200">
    <property type="component" value="Unassembled WGS sequence"/>
</dbReference>
<proteinExistence type="predicted"/>
<sequence>MLLATAVIKIAAKCGATKGNCCNCSGVFRENTTKSLTKLCASSKLGAVVQPTCCIQVPADDDNGTTDPDTVALISLLNILERYGVKFVPNKDRYTAFIVASGPSCEKCLSPPISIDNKTSISIV</sequence>
<evidence type="ECO:0000313" key="2">
    <source>
        <dbReference type="Proteomes" id="UP000078200"/>
    </source>
</evidence>
<dbReference type="AlphaFoldDB" id="A0A1A9UP01"/>
<dbReference type="EnsemblMetazoa" id="GAUT010776-RA">
    <property type="protein sequence ID" value="GAUT010776-PA"/>
    <property type="gene ID" value="GAUT010776"/>
</dbReference>
<protein>
    <submittedName>
        <fullName evidence="1">Uncharacterized protein</fullName>
    </submittedName>
</protein>